<dbReference type="EMBL" id="VZOT01000025">
    <property type="protein sequence ID" value="KAB0583575.1"/>
    <property type="molecule type" value="Genomic_DNA"/>
</dbReference>
<name>A0A6A1QQR7_9BURK</name>
<comment type="caution">
    <text evidence="1">The sequence shown here is derived from an EMBL/GenBank/DDBJ whole genome shotgun (WGS) entry which is preliminary data.</text>
</comment>
<dbReference type="AlphaFoldDB" id="A0A6A1QQR7"/>
<organism evidence="1">
    <name type="scientific">Comamonas kerstersii</name>
    <dbReference type="NCBI Taxonomy" id="225992"/>
    <lineage>
        <taxon>Bacteria</taxon>
        <taxon>Pseudomonadati</taxon>
        <taxon>Pseudomonadota</taxon>
        <taxon>Betaproteobacteria</taxon>
        <taxon>Burkholderiales</taxon>
        <taxon>Comamonadaceae</taxon>
        <taxon>Comamonas</taxon>
    </lineage>
</organism>
<proteinExistence type="predicted"/>
<reference evidence="1" key="1">
    <citation type="submission" date="2019-09" db="EMBL/GenBank/DDBJ databases">
        <title>Draft genome sequences of 48 bacterial type strains from the CCUG.</title>
        <authorList>
            <person name="Tunovic T."/>
            <person name="Pineiro-Iglesias B."/>
            <person name="Unosson C."/>
            <person name="Inganas E."/>
            <person name="Ohlen M."/>
            <person name="Cardew S."/>
            <person name="Jensie-Markopoulos S."/>
            <person name="Salva-Serra F."/>
            <person name="Jaen-Luchoro D."/>
            <person name="Karlsson R."/>
            <person name="Svensson-Stadler L."/>
            <person name="Chun J."/>
            <person name="Moore E."/>
        </authorList>
    </citation>
    <scope>NUCLEOTIDE SEQUENCE</scope>
    <source>
        <strain evidence="1">CCUG 15333</strain>
    </source>
</reference>
<protein>
    <submittedName>
        <fullName evidence="1">Uncharacterized protein</fullName>
    </submittedName>
</protein>
<accession>A0A6A1QQR7</accession>
<sequence length="80" mass="9069">MTQSAIPTADRPDQGVEYGRLAMVHGKKLPLKVYRSNAGFYIGTYSDDGPFTRESVEYFRKEEQADHALATGQWTQKEDL</sequence>
<evidence type="ECO:0000313" key="1">
    <source>
        <dbReference type="EMBL" id="KAB0583575.1"/>
    </source>
</evidence>
<dbReference type="RefSeq" id="WP_151046158.1">
    <property type="nucleotide sequence ID" value="NZ_CATYED010000033.1"/>
</dbReference>
<gene>
    <name evidence="1" type="ORF">F7P80_16445</name>
</gene>